<evidence type="ECO:0000313" key="3">
    <source>
        <dbReference type="EMBL" id="KZV89064.1"/>
    </source>
</evidence>
<keyword evidence="1" id="KW-0812">Transmembrane</keyword>
<organism evidence="3 4">
    <name type="scientific">Exidia glandulosa HHB12029</name>
    <dbReference type="NCBI Taxonomy" id="1314781"/>
    <lineage>
        <taxon>Eukaryota</taxon>
        <taxon>Fungi</taxon>
        <taxon>Dikarya</taxon>
        <taxon>Basidiomycota</taxon>
        <taxon>Agaricomycotina</taxon>
        <taxon>Agaricomycetes</taxon>
        <taxon>Auriculariales</taxon>
        <taxon>Exidiaceae</taxon>
        <taxon>Exidia</taxon>
    </lineage>
</organism>
<accession>A0A165FIS3</accession>
<dbReference type="EMBL" id="KV426082">
    <property type="protein sequence ID" value="KZV89064.1"/>
    <property type="molecule type" value="Genomic_DNA"/>
</dbReference>
<keyword evidence="1" id="KW-0472">Membrane</keyword>
<feature type="domain" description="DUF6535" evidence="2">
    <location>
        <begin position="32"/>
        <end position="195"/>
    </location>
</feature>
<evidence type="ECO:0000259" key="2">
    <source>
        <dbReference type="Pfam" id="PF20153"/>
    </source>
</evidence>
<keyword evidence="1" id="KW-1133">Transmembrane helix</keyword>
<protein>
    <recommendedName>
        <fullName evidence="2">DUF6535 domain-containing protein</fullName>
    </recommendedName>
</protein>
<proteinExistence type="predicted"/>
<dbReference type="InParanoid" id="A0A165FIS3"/>
<dbReference type="InterPro" id="IPR045338">
    <property type="entry name" value="DUF6535"/>
</dbReference>
<feature type="transmembrane region" description="Helical" evidence="1">
    <location>
        <begin position="172"/>
        <end position="195"/>
    </location>
</feature>
<feature type="transmembrane region" description="Helical" evidence="1">
    <location>
        <begin position="117"/>
        <end position="135"/>
    </location>
</feature>
<dbReference type="Proteomes" id="UP000077266">
    <property type="component" value="Unassembled WGS sequence"/>
</dbReference>
<evidence type="ECO:0000256" key="1">
    <source>
        <dbReference type="SAM" id="Phobius"/>
    </source>
</evidence>
<feature type="transmembrane region" description="Helical" evidence="1">
    <location>
        <begin position="86"/>
        <end position="105"/>
    </location>
</feature>
<feature type="transmembrane region" description="Helical" evidence="1">
    <location>
        <begin position="56"/>
        <end position="74"/>
    </location>
</feature>
<name>A0A165FIS3_EXIGL</name>
<gene>
    <name evidence="3" type="ORF">EXIGLDRAFT_838746</name>
</gene>
<reference evidence="3 4" key="1">
    <citation type="journal article" date="2016" name="Mol. Biol. Evol.">
        <title>Comparative Genomics of Early-Diverging Mushroom-Forming Fungi Provides Insights into the Origins of Lignocellulose Decay Capabilities.</title>
        <authorList>
            <person name="Nagy L.G."/>
            <person name="Riley R."/>
            <person name="Tritt A."/>
            <person name="Adam C."/>
            <person name="Daum C."/>
            <person name="Floudas D."/>
            <person name="Sun H."/>
            <person name="Yadav J.S."/>
            <person name="Pangilinan J."/>
            <person name="Larsson K.H."/>
            <person name="Matsuura K."/>
            <person name="Barry K."/>
            <person name="Labutti K."/>
            <person name="Kuo R."/>
            <person name="Ohm R.A."/>
            <person name="Bhattacharya S.S."/>
            <person name="Shirouzu T."/>
            <person name="Yoshinaga Y."/>
            <person name="Martin F.M."/>
            <person name="Grigoriev I.V."/>
            <person name="Hibbett D.S."/>
        </authorList>
    </citation>
    <scope>NUCLEOTIDE SEQUENCE [LARGE SCALE GENOMIC DNA]</scope>
    <source>
        <strain evidence="3 4">HHB12029</strain>
    </source>
</reference>
<dbReference type="AlphaFoldDB" id="A0A165FIS3"/>
<keyword evidence="4" id="KW-1185">Reference proteome</keyword>
<feature type="transmembrane region" description="Helical" evidence="1">
    <location>
        <begin position="201"/>
        <end position="223"/>
    </location>
</feature>
<evidence type="ECO:0000313" key="4">
    <source>
        <dbReference type="Proteomes" id="UP000077266"/>
    </source>
</evidence>
<sequence>MDSYPPPYHSLGTDLTASDQLGVEMGSGAAVWKHYKEEATRQDRNTAHAWNQGLDAQLLFAGLFLAVCTAFLIESNKTLQPDMAQLNVMATAAVANGVPFIVPTFTVSFRARTVNCLWIFSLLTSLLAALVSLLAKQWITALRIPGGDEPLTWVKMRQRTYDGIITWRVPEIIAFVSLLLQAALLLFCAGLVVSLHAVDPVVMLVALVLTIVIYTVYLVQLLLPLVRSNCPYRSELTRVLQRTLHFWRIPLHRSGYDPGAAQCAGSNASKSDSKIMASALEWLDTASPQPQTYSHILRAIGDLQLGATVARRLPQRIGIRVFADMRKMDPRTVDRAQLMLYLRAATMLHEAAFPPYDDEAVALIKGFAAHAVSSSFVDGTADGFDEEQFVALAIAALFRVITRTNLHCGLLHNMYQPVSKVSCFFVLQSLKDYLSGSADGWEGNVQLLLRLLHGWRSHLESNSNVLADLILGQISHLAASPVPRHLATYRWMDTTCNGSSAANRHCYLLEVLSYVAGMPEIHLEPTQYSEVVDDMTFFASRHSKGSCTASGREHASVLRWFSHEDRTIAHQWTPESIYHLLSIACWSPDQPTAGARLHLPSTMPLLDVARGLRNVLHPSVSWHSELNVDESRPALHVCRRLVIQVVLCADRPSLDLLLSDATLLPLMGDDEQAAKIDDTPTPSSEAPLGTLLTAIAYRLETMDKNGQNVADLVQKLISSTDNRTKLAREWNLVDICRRRLDSKAMTSAEARMMFSALVVLQGLSPGMNVWKDLMNAARDVLTPEVWDKLNKDEEKIWAIFAYPVAASFHFSSSIEKFYHTWIQE</sequence>
<dbReference type="Pfam" id="PF20153">
    <property type="entry name" value="DUF6535"/>
    <property type="match status" value="1"/>
</dbReference>